<dbReference type="GO" id="GO:1904680">
    <property type="term" value="F:peptide transmembrane transporter activity"/>
    <property type="evidence" value="ECO:0007669"/>
    <property type="project" value="TreeGrafter"/>
</dbReference>
<protein>
    <submittedName>
        <fullName evidence="6">ABC transporter substrate-binding protein</fullName>
    </submittedName>
</protein>
<dbReference type="Gene3D" id="3.40.190.10">
    <property type="entry name" value="Periplasmic binding protein-like II"/>
    <property type="match status" value="1"/>
</dbReference>
<gene>
    <name evidence="6" type="ORF">ASILVAE211_02195</name>
</gene>
<reference evidence="6" key="2">
    <citation type="submission" date="2021-01" db="EMBL/GenBank/DDBJ databases">
        <authorList>
            <person name="Mieszkin S."/>
            <person name="Pouder E."/>
            <person name="Alain K."/>
        </authorList>
    </citation>
    <scope>NUCLEOTIDE SEQUENCE</scope>
    <source>
        <strain evidence="6">HW T2.11</strain>
    </source>
</reference>
<organism evidence="6 7">
    <name type="scientific">Acidisoma silvae</name>
    <dbReference type="NCBI Taxonomy" id="2802396"/>
    <lineage>
        <taxon>Bacteria</taxon>
        <taxon>Pseudomonadati</taxon>
        <taxon>Pseudomonadota</taxon>
        <taxon>Alphaproteobacteria</taxon>
        <taxon>Acetobacterales</taxon>
        <taxon>Acidocellaceae</taxon>
        <taxon>Acidisoma</taxon>
    </lineage>
</organism>
<evidence type="ECO:0000256" key="2">
    <source>
        <dbReference type="ARBA" id="ARBA00005695"/>
    </source>
</evidence>
<comment type="caution">
    <text evidence="6">The sequence shown here is derived from an EMBL/GenBank/DDBJ whole genome shotgun (WGS) entry which is preliminary data.</text>
</comment>
<feature type="chain" id="PRO_5036845049" evidence="4">
    <location>
        <begin position="24"/>
        <end position="494"/>
    </location>
</feature>
<dbReference type="InterPro" id="IPR039424">
    <property type="entry name" value="SBP_5"/>
</dbReference>
<dbReference type="AlphaFoldDB" id="A0A964DXE8"/>
<evidence type="ECO:0000256" key="4">
    <source>
        <dbReference type="SAM" id="SignalP"/>
    </source>
</evidence>
<comment type="similarity">
    <text evidence="2">Belongs to the bacterial solute-binding protein 5 family.</text>
</comment>
<dbReference type="GO" id="GO:0015833">
    <property type="term" value="P:peptide transport"/>
    <property type="evidence" value="ECO:0007669"/>
    <property type="project" value="TreeGrafter"/>
</dbReference>
<dbReference type="PANTHER" id="PTHR30290">
    <property type="entry name" value="PERIPLASMIC BINDING COMPONENT OF ABC TRANSPORTER"/>
    <property type="match status" value="1"/>
</dbReference>
<sequence>MRRPTILFAAAMVGLLPALPALAAPPDSLTLGIALEPPGLDPTAGAAGAIRDVTYDNIFQGLTKIDAEGQVVPSLAKAWTVAPDGLTYTFDLQSGVTFSDGTPFDCSIVQFSYGRAMAADSINAQKQLFAPIAKVDCPSPLKAVITLKQPISTFLYDMAWGDAVMVAPKTAATNKTQPVGTGPFMLSRWVPGDRIELVRNPHYWGNAPKLAAVTFRVIADPAAATAALLSGALDAYPDFPAPETVVKFQHDPRFTVDIGTTEGKVILALNDARKPFSDIRFRQALAYAIDRNAIVQAAYSGYGRVIGSHYTPSDPNFVDLANAYPYDPAKAKQLLQEAGVKPGMTFTITMPPPSYAQRSGQLVAAYLSQVGINVKLESVEWAQWLSKVFSQSNFDATVIAHVESRDLDIYARPHYYFNYDSPTYKALYAQYIAATDPAAQAALVEKLQRQLSADEPNIFLFALPKIGIWNAKLKGMWSNDPMPADDVTEVYWGP</sequence>
<evidence type="ECO:0000313" key="6">
    <source>
        <dbReference type="EMBL" id="MCB8873977.1"/>
    </source>
</evidence>
<dbReference type="PIRSF" id="PIRSF002741">
    <property type="entry name" value="MppA"/>
    <property type="match status" value="1"/>
</dbReference>
<evidence type="ECO:0000256" key="3">
    <source>
        <dbReference type="ARBA" id="ARBA00022729"/>
    </source>
</evidence>
<evidence type="ECO:0000256" key="1">
    <source>
        <dbReference type="ARBA" id="ARBA00004418"/>
    </source>
</evidence>
<evidence type="ECO:0000259" key="5">
    <source>
        <dbReference type="Pfam" id="PF00496"/>
    </source>
</evidence>
<dbReference type="CDD" id="cd08494">
    <property type="entry name" value="PBP2_NikA_DppA_OppA_like_6"/>
    <property type="match status" value="1"/>
</dbReference>
<reference evidence="6" key="1">
    <citation type="journal article" date="2021" name="Microorganisms">
        <title>Acidisoma silvae sp. nov. and Acidisomacellulosilytica sp. nov., Two Acidophilic Bacteria Isolated from Decaying Wood, Hydrolyzing Cellulose and Producing Poly-3-hydroxybutyrate.</title>
        <authorList>
            <person name="Mieszkin S."/>
            <person name="Pouder E."/>
            <person name="Uroz S."/>
            <person name="Simon-Colin C."/>
            <person name="Alain K."/>
        </authorList>
    </citation>
    <scope>NUCLEOTIDE SEQUENCE</scope>
    <source>
        <strain evidence="6">HW T2.11</strain>
    </source>
</reference>
<dbReference type="Proteomes" id="UP000708298">
    <property type="component" value="Unassembled WGS sequence"/>
</dbReference>
<comment type="subcellular location">
    <subcellularLocation>
        <location evidence="1">Periplasm</location>
    </subcellularLocation>
</comment>
<dbReference type="EMBL" id="JAESVB010000001">
    <property type="protein sequence ID" value="MCB8873977.1"/>
    <property type="molecule type" value="Genomic_DNA"/>
</dbReference>
<feature type="signal peptide" evidence="4">
    <location>
        <begin position="1"/>
        <end position="23"/>
    </location>
</feature>
<accession>A0A964DXE8</accession>
<dbReference type="InterPro" id="IPR030678">
    <property type="entry name" value="Peptide/Ni-bd"/>
</dbReference>
<dbReference type="SUPFAM" id="SSF53850">
    <property type="entry name" value="Periplasmic binding protein-like II"/>
    <property type="match status" value="1"/>
</dbReference>
<dbReference type="GO" id="GO:0043190">
    <property type="term" value="C:ATP-binding cassette (ABC) transporter complex"/>
    <property type="evidence" value="ECO:0007669"/>
    <property type="project" value="InterPro"/>
</dbReference>
<evidence type="ECO:0000313" key="7">
    <source>
        <dbReference type="Proteomes" id="UP000708298"/>
    </source>
</evidence>
<dbReference type="InterPro" id="IPR000914">
    <property type="entry name" value="SBP_5_dom"/>
</dbReference>
<dbReference type="GO" id="GO:0030288">
    <property type="term" value="C:outer membrane-bounded periplasmic space"/>
    <property type="evidence" value="ECO:0007669"/>
    <property type="project" value="UniProtKB-ARBA"/>
</dbReference>
<dbReference type="PANTHER" id="PTHR30290:SF38">
    <property type="entry name" value="D,D-DIPEPTIDE-BINDING PERIPLASMIC PROTEIN DDPA-RELATED"/>
    <property type="match status" value="1"/>
</dbReference>
<dbReference type="Pfam" id="PF00496">
    <property type="entry name" value="SBP_bac_5"/>
    <property type="match status" value="1"/>
</dbReference>
<keyword evidence="7" id="KW-1185">Reference proteome</keyword>
<keyword evidence="3 4" id="KW-0732">Signal</keyword>
<feature type="domain" description="Solute-binding protein family 5" evidence="5">
    <location>
        <begin position="70"/>
        <end position="402"/>
    </location>
</feature>
<proteinExistence type="inferred from homology"/>
<dbReference type="Gene3D" id="3.10.105.10">
    <property type="entry name" value="Dipeptide-binding Protein, Domain 3"/>
    <property type="match status" value="1"/>
</dbReference>
<name>A0A964DXE8_9PROT</name>